<proteinExistence type="predicted"/>
<protein>
    <submittedName>
        <fullName evidence="4">M20/M25/M40 family metallo-hydrolase</fullName>
    </submittedName>
</protein>
<dbReference type="InterPro" id="IPR007484">
    <property type="entry name" value="Peptidase_M28"/>
</dbReference>
<evidence type="ECO:0000256" key="2">
    <source>
        <dbReference type="ARBA" id="ARBA00022525"/>
    </source>
</evidence>
<dbReference type="GO" id="GO:0008235">
    <property type="term" value="F:metalloexopeptidase activity"/>
    <property type="evidence" value="ECO:0007669"/>
    <property type="project" value="InterPro"/>
</dbReference>
<name>A0AAE3KS57_9BACT</name>
<dbReference type="InterPro" id="IPR045175">
    <property type="entry name" value="M28_fam"/>
</dbReference>
<dbReference type="GO" id="GO:0006508">
    <property type="term" value="P:proteolysis"/>
    <property type="evidence" value="ECO:0007669"/>
    <property type="project" value="InterPro"/>
</dbReference>
<dbReference type="SUPFAM" id="SSF49265">
    <property type="entry name" value="Fibronectin type III"/>
    <property type="match status" value="1"/>
</dbReference>
<dbReference type="InterPro" id="IPR013783">
    <property type="entry name" value="Ig-like_fold"/>
</dbReference>
<keyword evidence="2" id="KW-0964">Secreted</keyword>
<dbReference type="Proteomes" id="UP001204144">
    <property type="component" value="Unassembled WGS sequence"/>
</dbReference>
<dbReference type="AlphaFoldDB" id="A0AAE3KS57"/>
<evidence type="ECO:0000313" key="5">
    <source>
        <dbReference type="Proteomes" id="UP001204144"/>
    </source>
</evidence>
<evidence type="ECO:0000259" key="3">
    <source>
        <dbReference type="Pfam" id="PF04389"/>
    </source>
</evidence>
<organism evidence="4 5">
    <name type="scientific">Lacihabitans soyangensis</name>
    <dbReference type="NCBI Taxonomy" id="869394"/>
    <lineage>
        <taxon>Bacteria</taxon>
        <taxon>Pseudomonadati</taxon>
        <taxon>Bacteroidota</taxon>
        <taxon>Cytophagia</taxon>
        <taxon>Cytophagales</taxon>
        <taxon>Leadbetterellaceae</taxon>
        <taxon>Lacihabitans</taxon>
    </lineage>
</organism>
<reference evidence="4 5" key="1">
    <citation type="submission" date="2018-11" db="EMBL/GenBank/DDBJ databases">
        <title>Novel bacteria species description.</title>
        <authorList>
            <person name="Han J.-H."/>
        </authorList>
    </citation>
    <scope>NUCLEOTIDE SEQUENCE [LARGE SCALE GENOMIC DNA]</scope>
    <source>
        <strain evidence="4 5">KCTC23259</strain>
    </source>
</reference>
<dbReference type="SUPFAM" id="SSF53187">
    <property type="entry name" value="Zn-dependent exopeptidases"/>
    <property type="match status" value="1"/>
</dbReference>
<keyword evidence="5" id="KW-1185">Reference proteome</keyword>
<dbReference type="GO" id="GO:0005576">
    <property type="term" value="C:extracellular region"/>
    <property type="evidence" value="ECO:0007669"/>
    <property type="project" value="UniProtKB-SubCell"/>
</dbReference>
<dbReference type="EMBL" id="RJUF01000018">
    <property type="protein sequence ID" value="MCP9762952.1"/>
    <property type="molecule type" value="Genomic_DNA"/>
</dbReference>
<dbReference type="PANTHER" id="PTHR12147">
    <property type="entry name" value="METALLOPEPTIDASE M28 FAMILY MEMBER"/>
    <property type="match status" value="1"/>
</dbReference>
<comment type="caution">
    <text evidence="4">The sequence shown here is derived from an EMBL/GenBank/DDBJ whole genome shotgun (WGS) entry which is preliminary data.</text>
</comment>
<comment type="subcellular location">
    <subcellularLocation>
        <location evidence="1">Secreted</location>
    </subcellularLocation>
</comment>
<dbReference type="Pfam" id="PF04389">
    <property type="entry name" value="Peptidase_M28"/>
    <property type="match status" value="1"/>
</dbReference>
<dbReference type="InterPro" id="IPR036116">
    <property type="entry name" value="FN3_sf"/>
</dbReference>
<evidence type="ECO:0000313" key="4">
    <source>
        <dbReference type="EMBL" id="MCP9762952.1"/>
    </source>
</evidence>
<evidence type="ECO:0000256" key="1">
    <source>
        <dbReference type="ARBA" id="ARBA00004613"/>
    </source>
</evidence>
<dbReference type="PANTHER" id="PTHR12147:SF26">
    <property type="entry name" value="PEPTIDASE M28 DOMAIN-CONTAINING PROTEIN"/>
    <property type="match status" value="1"/>
</dbReference>
<accession>A0AAE3KS57</accession>
<dbReference type="Gene3D" id="2.60.40.10">
    <property type="entry name" value="Immunoglobulins"/>
    <property type="match status" value="1"/>
</dbReference>
<sequence>MYYSSISAQEIVKRDPVISAFISQISSDTLSKYVNKLVSFGTRSTLSNTTDPKTGIGASRKWVLEKFLEFSKKSDGRMTAYLDKWTLEADGRRIDAKVEMENVMAVMKGTDPTDNRIFMVSGHIDSRVTDVMNRTSDAPGANDDGSGTVAVIELARVLAVSKFPATVIFTVFSGEEQGLLGANYLAKKAKAENWNLVALLNNDIMGSNNSNETNIIDNTRVRVFSEGLPAFETDKKVGAIRQFGYENDGHSRQVARYVKEIGERYVDNLEVVMIYRNDRFLRGGDHTPFVTEGFAAVRMSEMNENFLHQHQDLRIENGVEYGDLHKFMDFEYLRKNVAVNLATLANLASAPAVPEDVMIDVQGLGNATNLHWSAPKQGKAAGYYVLMRETHQSFWQKKFYTENLELKLPYSKDNYIFAVQAVGAKGHESLPVLPRVNAARRN</sequence>
<gene>
    <name evidence="4" type="ORF">EGI31_08290</name>
</gene>
<feature type="domain" description="Peptidase M28" evidence="3">
    <location>
        <begin position="102"/>
        <end position="312"/>
    </location>
</feature>
<dbReference type="Gene3D" id="3.40.630.10">
    <property type="entry name" value="Zn peptidases"/>
    <property type="match status" value="1"/>
</dbReference>
<dbReference type="RefSeq" id="WP_255036792.1">
    <property type="nucleotide sequence ID" value="NZ_RJUF01000018.1"/>
</dbReference>